<feature type="region of interest" description="Disordered" evidence="4">
    <location>
        <begin position="568"/>
        <end position="589"/>
    </location>
</feature>
<name>A0ABY3SWV6_9GAMM</name>
<keyword evidence="2" id="KW-0964">Secreted</keyword>
<sequence length="638" mass="69779">MQTINNNSRLPSQGYGQTSASGNASSTLQATPQAITALLQLPSYNGGNKNALQNIANLIKQLLAQLENKHSPKPQPQPTEYRSIDGTGNNKKNPTWGSAGIEHKRSIPQDSSREPGGATEQSLPNPRTISNAVIAQDGANTVNQKGLSDLFWMWGQFLDHDLTSTPTSTTEKAPIAIPKGDPQFDPNGTGTVSIPLARSSATVDAKGQRQQSNSLTAFVDGSSVYGSDAAYADSLRSHEGGKMKVSAGDLMPIDDKGQFLAGDKRSNENIGLASMHTLWVREHNRLADEIAQKNPKMTDEQIYQEARKINVAQIQAITYNEFLPELIGKNAIPKYTGYKPNVDPSIDNAFATAAFRMGHTMLSSNLLRLDENGQTIQQGNVSLKDAFFRPDKVVEAGIDPILRGAASQTAQAVDPMIVDDVRNFLFPQGGLDLAAVNIQRGRDHGLAGYGDTRKALGLRPVNSFDSNVWREGFGEKLASVYDKPADVDLWVAGLAEKPVGDSLFGQTFTKIMGDQFTRLRDGDRFWYENQFSGKELQAIKNTKLSDIIERNTDFDNVQKNAFVASNSHLSEQPQPTTPAQQSPATQSYSVTRSLGVDTSNNNRSQMNTMLQQMMQLRQPLTPQQVRDFMQSFRNGFLG</sequence>
<keyword evidence="6" id="KW-1185">Reference proteome</keyword>
<dbReference type="PANTHER" id="PTHR11475">
    <property type="entry name" value="OXIDASE/PEROXIDASE"/>
    <property type="match status" value="1"/>
</dbReference>
<evidence type="ECO:0000256" key="3">
    <source>
        <dbReference type="ARBA" id="ARBA00023180"/>
    </source>
</evidence>
<feature type="region of interest" description="Disordered" evidence="4">
    <location>
        <begin position="1"/>
        <end position="27"/>
    </location>
</feature>
<proteinExistence type="predicted"/>
<accession>A0ABY3SWV6</accession>
<dbReference type="EMBL" id="CP091244">
    <property type="protein sequence ID" value="UJS23303.1"/>
    <property type="molecule type" value="Genomic_DNA"/>
</dbReference>
<evidence type="ECO:0000256" key="2">
    <source>
        <dbReference type="ARBA" id="ARBA00022525"/>
    </source>
</evidence>
<keyword evidence="3" id="KW-0325">Glycoprotein</keyword>
<dbReference type="SUPFAM" id="SSF48113">
    <property type="entry name" value="Heme-dependent peroxidases"/>
    <property type="match status" value="1"/>
</dbReference>
<gene>
    <name evidence="5" type="ORF">L2Y54_15305</name>
</gene>
<evidence type="ECO:0000256" key="4">
    <source>
        <dbReference type="SAM" id="MobiDB-lite"/>
    </source>
</evidence>
<feature type="compositionally biased region" description="Polar residues" evidence="4">
    <location>
        <begin position="86"/>
        <end position="96"/>
    </location>
</feature>
<dbReference type="GO" id="GO:0004601">
    <property type="term" value="F:peroxidase activity"/>
    <property type="evidence" value="ECO:0007669"/>
    <property type="project" value="UniProtKB-KW"/>
</dbReference>
<dbReference type="InterPro" id="IPR010255">
    <property type="entry name" value="Haem_peroxidase_sf"/>
</dbReference>
<evidence type="ECO:0000256" key="1">
    <source>
        <dbReference type="ARBA" id="ARBA00004613"/>
    </source>
</evidence>
<feature type="region of interest" description="Disordered" evidence="4">
    <location>
        <begin position="165"/>
        <end position="186"/>
    </location>
</feature>
<reference evidence="5" key="1">
    <citation type="journal article" date="2022" name="Microorganisms">
        <title>Two New Species of Filamentous Sulfur Bacteria of the Genus Thiothrix, Thiothrix winogradskyi sp. nov. and 'Candidatus Thiothrix sulfatifontis' sp. nov.</title>
        <authorList>
            <person name="Ravin N.V."/>
            <person name="Rossetti S."/>
            <person name="Beletsky A.V."/>
            <person name="Kadnikov V.V."/>
            <person name="Rudenko T.S."/>
            <person name="Smolyakov D.D."/>
            <person name="Moskvitina M.I."/>
            <person name="Gureeva M.V."/>
            <person name="Mardanov A.V."/>
            <person name="Grabovich M.Y."/>
        </authorList>
    </citation>
    <scope>NUCLEOTIDE SEQUENCE</scope>
    <source>
        <strain evidence="5">CT3</strain>
    </source>
</reference>
<dbReference type="PRINTS" id="PR00457">
    <property type="entry name" value="ANPEROXIDASE"/>
</dbReference>
<dbReference type="PANTHER" id="PTHR11475:SF4">
    <property type="entry name" value="CHORION PEROXIDASE"/>
    <property type="match status" value="1"/>
</dbReference>
<feature type="compositionally biased region" description="Basic and acidic residues" evidence="4">
    <location>
        <begin position="101"/>
        <end position="113"/>
    </location>
</feature>
<protein>
    <submittedName>
        <fullName evidence="5">Peroxidase family protein</fullName>
    </submittedName>
</protein>
<evidence type="ECO:0000313" key="5">
    <source>
        <dbReference type="EMBL" id="UJS23303.1"/>
    </source>
</evidence>
<organism evidence="5 6">
    <name type="scientific">Thiothrix winogradskyi</name>
    <dbReference type="NCBI Taxonomy" id="96472"/>
    <lineage>
        <taxon>Bacteria</taxon>
        <taxon>Pseudomonadati</taxon>
        <taxon>Pseudomonadota</taxon>
        <taxon>Gammaproteobacteria</taxon>
        <taxon>Thiotrichales</taxon>
        <taxon>Thiotrichaceae</taxon>
        <taxon>Thiothrix</taxon>
    </lineage>
</organism>
<dbReference type="RefSeq" id="WP_236497293.1">
    <property type="nucleotide sequence ID" value="NZ_CP091244.1"/>
</dbReference>
<feature type="compositionally biased region" description="Low complexity" evidence="4">
    <location>
        <begin position="572"/>
        <end position="587"/>
    </location>
</feature>
<feature type="region of interest" description="Disordered" evidence="4">
    <location>
        <begin position="69"/>
        <end position="127"/>
    </location>
</feature>
<comment type="subcellular location">
    <subcellularLocation>
        <location evidence="1">Secreted</location>
    </subcellularLocation>
</comment>
<evidence type="ECO:0000313" key="6">
    <source>
        <dbReference type="Proteomes" id="UP001054801"/>
    </source>
</evidence>
<dbReference type="CDD" id="cd09822">
    <property type="entry name" value="peroxinectin_like_bacterial"/>
    <property type="match status" value="1"/>
</dbReference>
<dbReference type="Gene3D" id="1.10.640.10">
    <property type="entry name" value="Haem peroxidase domain superfamily, animal type"/>
    <property type="match status" value="1"/>
</dbReference>
<dbReference type="PROSITE" id="PS50292">
    <property type="entry name" value="PEROXIDASE_3"/>
    <property type="match status" value="1"/>
</dbReference>
<dbReference type="InterPro" id="IPR019791">
    <property type="entry name" value="Haem_peroxidase_animal"/>
</dbReference>
<dbReference type="InterPro" id="IPR037120">
    <property type="entry name" value="Haem_peroxidase_sf_animal"/>
</dbReference>
<dbReference type="Pfam" id="PF03098">
    <property type="entry name" value="An_peroxidase"/>
    <property type="match status" value="1"/>
</dbReference>
<keyword evidence="5" id="KW-0575">Peroxidase</keyword>
<keyword evidence="5" id="KW-0560">Oxidoreductase</keyword>
<dbReference type="Proteomes" id="UP001054801">
    <property type="component" value="Chromosome"/>
</dbReference>